<proteinExistence type="predicted"/>
<accession>A0AAF5PH60</accession>
<evidence type="ECO:0000313" key="2">
    <source>
        <dbReference type="WBParaSite" id="mrna-Wban_00630"/>
    </source>
</evidence>
<protein>
    <submittedName>
        <fullName evidence="2">Uncharacterized protein</fullName>
    </submittedName>
</protein>
<dbReference type="Proteomes" id="UP000093561">
    <property type="component" value="Unassembled WGS sequence"/>
</dbReference>
<organism evidence="1 2">
    <name type="scientific">Wuchereria bancrofti</name>
    <dbReference type="NCBI Taxonomy" id="6293"/>
    <lineage>
        <taxon>Eukaryota</taxon>
        <taxon>Metazoa</taxon>
        <taxon>Ecdysozoa</taxon>
        <taxon>Nematoda</taxon>
        <taxon>Chromadorea</taxon>
        <taxon>Rhabditida</taxon>
        <taxon>Spirurina</taxon>
        <taxon>Spiruromorpha</taxon>
        <taxon>Filarioidea</taxon>
        <taxon>Onchocercidae</taxon>
        <taxon>Wuchereria</taxon>
    </lineage>
</organism>
<reference evidence="2" key="3">
    <citation type="submission" date="2024-02" db="UniProtKB">
        <authorList>
            <consortium name="WormBaseParasite"/>
        </authorList>
    </citation>
    <scope>IDENTIFICATION</scope>
    <source>
        <strain evidence="2">pt0022</strain>
    </source>
</reference>
<reference evidence="1" key="1">
    <citation type="submission" date="2015-03" db="EMBL/GenBank/DDBJ databases">
        <title>Wuchereria bancrofti Genome Sequencing Papua New Guinea Strain.</title>
        <authorList>
            <person name="Small S.T."/>
            <person name="Serre D."/>
            <person name="Zimmerman P.A."/>
        </authorList>
    </citation>
    <scope>NUCLEOTIDE SEQUENCE [LARGE SCALE GENOMIC DNA]</scope>
    <source>
        <strain evidence="1">pt0022</strain>
    </source>
</reference>
<dbReference type="AlphaFoldDB" id="A0AAF5PH60"/>
<name>A0AAF5PH60_WUCBA</name>
<dbReference type="WBParaSite" id="mrna-Wban_00630">
    <property type="protein sequence ID" value="mrna-Wban_00630"/>
    <property type="gene ID" value="Wban_00630"/>
</dbReference>
<evidence type="ECO:0000313" key="1">
    <source>
        <dbReference type="Proteomes" id="UP000093561"/>
    </source>
</evidence>
<sequence>MKLDLLHMFFRNRSRHLGVREMEKKQWYTCSGVTALIQFLNLHFTDNIILELPVLIRWK</sequence>
<reference evidence="1" key="2">
    <citation type="journal article" date="2016" name="Mol. Ecol.">
        <title>Population genomics of the filarial nematode parasite Wuchereria bancrofti from mosquitoes.</title>
        <authorList>
            <person name="Small S.T."/>
            <person name="Reimer L.J."/>
            <person name="Tisch D.J."/>
            <person name="King C.L."/>
            <person name="Christensen B.M."/>
            <person name="Siba P.M."/>
            <person name="Kazura J.W."/>
            <person name="Serre D."/>
            <person name="Zimmerman P.A."/>
        </authorList>
    </citation>
    <scope>NUCLEOTIDE SEQUENCE</scope>
    <source>
        <strain evidence="1">pt0022</strain>
    </source>
</reference>